<accession>A0A0G8BYR5</accession>
<reference evidence="2" key="2">
    <citation type="submission" date="2015-04" db="EMBL/GenBank/DDBJ databases">
        <title>Draft Genome Sequences of Eight Spore-Forming Food Isolates of Bacillus cereus Genome sequencing.</title>
        <authorList>
            <person name="Krawcyk A.O."/>
            <person name="de Jong A."/>
            <person name="Eijlander R.T."/>
            <person name="Berendsen E.M."/>
            <person name="Holsappel S."/>
            <person name="Wells-Bennik M."/>
            <person name="Kuipers O.P."/>
        </authorList>
    </citation>
    <scope>NUCLEOTIDE SEQUENCE [LARGE SCALE GENOMIC DNA]</scope>
    <source>
        <strain evidence="2">B4147</strain>
    </source>
</reference>
<dbReference type="PATRIC" id="fig|1396.433.peg.4674"/>
<organism evidence="1 2">
    <name type="scientific">Bacillus wiedmannii</name>
    <dbReference type="NCBI Taxonomy" id="1890302"/>
    <lineage>
        <taxon>Bacteria</taxon>
        <taxon>Bacillati</taxon>
        <taxon>Bacillota</taxon>
        <taxon>Bacilli</taxon>
        <taxon>Bacillales</taxon>
        <taxon>Bacillaceae</taxon>
        <taxon>Bacillus</taxon>
        <taxon>Bacillus cereus group</taxon>
    </lineage>
</organism>
<sequence length="39" mass="4696">MVLFDGEIKKHNCHPYWEIAYYGDEGNVVRSYQKEEYAI</sequence>
<evidence type="ECO:0000313" key="2">
    <source>
        <dbReference type="Proteomes" id="UP000035350"/>
    </source>
</evidence>
<comment type="caution">
    <text evidence="1">The sequence shown here is derived from an EMBL/GenBank/DDBJ whole genome shotgun (WGS) entry which is preliminary data.</text>
</comment>
<dbReference type="Proteomes" id="UP000035350">
    <property type="component" value="Unassembled WGS sequence"/>
</dbReference>
<protein>
    <submittedName>
        <fullName evidence="1">Uncharacterized protein</fullName>
    </submittedName>
</protein>
<dbReference type="EMBL" id="LCYN01000031">
    <property type="protein sequence ID" value="KKZ92718.1"/>
    <property type="molecule type" value="Genomic_DNA"/>
</dbReference>
<name>A0A0G8BYR5_9BACI</name>
<dbReference type="AlphaFoldDB" id="A0A0G8BYR5"/>
<reference evidence="1 2" key="1">
    <citation type="journal article" date="2015" name="Genome Announc.">
        <title>Next-Generation Whole-Genome Sequencing of Eight Strains of Bacillus cereus, Isolated from Food.</title>
        <authorList>
            <person name="Krawczyk A.O."/>
            <person name="de Jong A."/>
            <person name="Eijlander R.T."/>
            <person name="Berendsen E.M."/>
            <person name="Holsappel S."/>
            <person name="Wells-Bennik M.H."/>
            <person name="Kuipers O.P."/>
        </authorList>
    </citation>
    <scope>NUCLEOTIDE SEQUENCE [LARGE SCALE GENOMIC DNA]</scope>
    <source>
        <strain evidence="1 2">B4147</strain>
    </source>
</reference>
<gene>
    <name evidence="1" type="ORF">B4147_1954</name>
</gene>
<evidence type="ECO:0000313" key="1">
    <source>
        <dbReference type="EMBL" id="KKZ92718.1"/>
    </source>
</evidence>
<proteinExistence type="predicted"/>